<accession>A0A7W9MHW0</accession>
<reference evidence="1 2" key="1">
    <citation type="submission" date="2020-08" db="EMBL/GenBank/DDBJ databases">
        <title>Sequencing the genomes of 1000 actinobacteria strains.</title>
        <authorList>
            <person name="Klenk H.-P."/>
        </authorList>
    </citation>
    <scope>NUCLEOTIDE SEQUENCE [LARGE SCALE GENOMIC DNA]</scope>
    <source>
        <strain evidence="1 2">DSM 46887</strain>
    </source>
</reference>
<name>A0A7W9MHW0_9ACTN</name>
<proteinExistence type="predicted"/>
<evidence type="ECO:0000313" key="1">
    <source>
        <dbReference type="EMBL" id="MBB5820991.1"/>
    </source>
</evidence>
<keyword evidence="2" id="KW-1185">Reference proteome</keyword>
<dbReference type="AlphaFoldDB" id="A0A7W9MHW0"/>
<evidence type="ECO:0000313" key="2">
    <source>
        <dbReference type="Proteomes" id="UP000540685"/>
    </source>
</evidence>
<gene>
    <name evidence="1" type="ORF">F4562_004053</name>
</gene>
<protein>
    <submittedName>
        <fullName evidence="1">Uncharacterized protein</fullName>
    </submittedName>
</protein>
<organism evidence="1 2">
    <name type="scientific">Streptosporangium becharense</name>
    <dbReference type="NCBI Taxonomy" id="1816182"/>
    <lineage>
        <taxon>Bacteria</taxon>
        <taxon>Bacillati</taxon>
        <taxon>Actinomycetota</taxon>
        <taxon>Actinomycetes</taxon>
        <taxon>Streptosporangiales</taxon>
        <taxon>Streptosporangiaceae</taxon>
        <taxon>Streptosporangium</taxon>
    </lineage>
</organism>
<dbReference type="Proteomes" id="UP000540685">
    <property type="component" value="Unassembled WGS sequence"/>
</dbReference>
<sequence length="44" mass="4992">MKTMPTAENTLRRAPAQLGHSVSASSENFWTISNWLPQALQAYW</sequence>
<comment type="caution">
    <text evidence="1">The sequence shown here is derived from an EMBL/GenBank/DDBJ whole genome shotgun (WGS) entry which is preliminary data.</text>
</comment>
<dbReference type="EMBL" id="JACHMP010000001">
    <property type="protein sequence ID" value="MBB5820991.1"/>
    <property type="molecule type" value="Genomic_DNA"/>
</dbReference>